<dbReference type="OrthoDB" id="66144at2759"/>
<evidence type="ECO:0000313" key="6">
    <source>
        <dbReference type="EMBL" id="CAE8592591.1"/>
    </source>
</evidence>
<keyword evidence="4" id="KW-0949">S-adenosyl-L-methionine</keyword>
<evidence type="ECO:0000256" key="1">
    <source>
        <dbReference type="ARBA" id="ARBA00010633"/>
    </source>
</evidence>
<dbReference type="GO" id="GO:1905706">
    <property type="term" value="P:regulation of mitochondrial ATP synthesis coupled proton transport"/>
    <property type="evidence" value="ECO:0007669"/>
    <property type="project" value="TreeGrafter"/>
</dbReference>
<feature type="non-terminal residue" evidence="6">
    <location>
        <position position="1"/>
    </location>
</feature>
<dbReference type="OMA" id="ENAWNAD"/>
<dbReference type="Gene3D" id="3.40.50.150">
    <property type="entry name" value="Vaccinia Virus protein VP39"/>
    <property type="match status" value="1"/>
</dbReference>
<evidence type="ECO:0008006" key="8">
    <source>
        <dbReference type="Google" id="ProtNLM"/>
    </source>
</evidence>
<dbReference type="AlphaFoldDB" id="A0A813E1M8"/>
<proteinExistence type="inferred from homology"/>
<dbReference type="EMBL" id="CAJNNV010005763">
    <property type="protein sequence ID" value="CAE8592591.1"/>
    <property type="molecule type" value="Genomic_DNA"/>
</dbReference>
<evidence type="ECO:0000256" key="2">
    <source>
        <dbReference type="ARBA" id="ARBA00022603"/>
    </source>
</evidence>
<protein>
    <recommendedName>
        <fullName evidence="8">Methyltransferase domain-containing protein</fullName>
    </recommendedName>
</protein>
<feature type="transmembrane region" description="Helical" evidence="5">
    <location>
        <begin position="51"/>
        <end position="71"/>
    </location>
</feature>
<dbReference type="PANTHER" id="PTHR13610:SF9">
    <property type="entry name" value="FI06469P"/>
    <property type="match status" value="1"/>
</dbReference>
<keyword evidence="3" id="KW-0808">Transferase</keyword>
<reference evidence="6" key="1">
    <citation type="submission" date="2021-02" db="EMBL/GenBank/DDBJ databases">
        <authorList>
            <person name="Dougan E. K."/>
            <person name="Rhodes N."/>
            <person name="Thang M."/>
            <person name="Chan C."/>
        </authorList>
    </citation>
    <scope>NUCLEOTIDE SEQUENCE</scope>
</reference>
<keyword evidence="2" id="KW-0489">Methyltransferase</keyword>
<evidence type="ECO:0000256" key="3">
    <source>
        <dbReference type="ARBA" id="ARBA00022679"/>
    </source>
</evidence>
<dbReference type="GO" id="GO:0016279">
    <property type="term" value="F:protein-lysine N-methyltransferase activity"/>
    <property type="evidence" value="ECO:0007669"/>
    <property type="project" value="InterPro"/>
</dbReference>
<evidence type="ECO:0000256" key="4">
    <source>
        <dbReference type="ARBA" id="ARBA00022691"/>
    </source>
</evidence>
<comment type="caution">
    <text evidence="6">The sequence shown here is derived from an EMBL/GenBank/DDBJ whole genome shotgun (WGS) entry which is preliminary data.</text>
</comment>
<keyword evidence="5" id="KW-0472">Membrane</keyword>
<accession>A0A813E1M8</accession>
<dbReference type="InterPro" id="IPR026170">
    <property type="entry name" value="FAM173A/B"/>
</dbReference>
<evidence type="ECO:0000313" key="7">
    <source>
        <dbReference type="Proteomes" id="UP000654075"/>
    </source>
</evidence>
<dbReference type="SUPFAM" id="SSF53335">
    <property type="entry name" value="S-adenosyl-L-methionine-dependent methyltransferases"/>
    <property type="match status" value="1"/>
</dbReference>
<keyword evidence="7" id="KW-1185">Reference proteome</keyword>
<gene>
    <name evidence="6" type="ORF">PGLA1383_LOCUS11236</name>
</gene>
<sequence length="261" mass="28164">AEVVATPSAPRAAEADVAATPAAPLAAEVAKKKTKILGFEVSASERGAKKALVGASVFLVGINFLGLPFLLPKMRKFLGAPYVPMKHPIVQVLFERVLPTWVASRSAQVASSVGPGPLAGLRLVDIGSGDGRIVAAAAKMGMTAVGYELNPYMYWWSRLRTRGVSVSAPGVLQLRWENAWNADLRNVDVVTVYGRPGDGLMERMAAKWEQELPPQSAVVSHYFDIPGWERLLVQDVNGLKLYDLSRRKQSGAQANSQQSVE</sequence>
<keyword evidence="5" id="KW-1133">Transmembrane helix</keyword>
<dbReference type="Proteomes" id="UP000654075">
    <property type="component" value="Unassembled WGS sequence"/>
</dbReference>
<comment type="similarity">
    <text evidence="1">Belongs to the ANT/ATPSC lysine N-methyltransferase family.</text>
</comment>
<keyword evidence="5" id="KW-0812">Transmembrane</keyword>
<dbReference type="GO" id="GO:0005739">
    <property type="term" value="C:mitochondrion"/>
    <property type="evidence" value="ECO:0007669"/>
    <property type="project" value="TreeGrafter"/>
</dbReference>
<evidence type="ECO:0000256" key="5">
    <source>
        <dbReference type="SAM" id="Phobius"/>
    </source>
</evidence>
<dbReference type="InterPro" id="IPR029063">
    <property type="entry name" value="SAM-dependent_MTases_sf"/>
</dbReference>
<organism evidence="6 7">
    <name type="scientific">Polarella glacialis</name>
    <name type="common">Dinoflagellate</name>
    <dbReference type="NCBI Taxonomy" id="89957"/>
    <lineage>
        <taxon>Eukaryota</taxon>
        <taxon>Sar</taxon>
        <taxon>Alveolata</taxon>
        <taxon>Dinophyceae</taxon>
        <taxon>Suessiales</taxon>
        <taxon>Suessiaceae</taxon>
        <taxon>Polarella</taxon>
    </lineage>
</organism>
<dbReference type="PANTHER" id="PTHR13610">
    <property type="entry name" value="METHYLTRANSFERASE DOMAIN-CONTAINING PROTEIN"/>
    <property type="match status" value="1"/>
</dbReference>
<name>A0A813E1M8_POLGL</name>
<dbReference type="GO" id="GO:0032259">
    <property type="term" value="P:methylation"/>
    <property type="evidence" value="ECO:0007669"/>
    <property type="project" value="UniProtKB-KW"/>
</dbReference>